<protein>
    <submittedName>
        <fullName evidence="2">Uncharacterized protein</fullName>
    </submittedName>
</protein>
<evidence type="ECO:0000313" key="2">
    <source>
        <dbReference type="EMBL" id="VFK24877.1"/>
    </source>
</evidence>
<organism evidence="2">
    <name type="scientific">Candidatus Kentrum sp. MB</name>
    <dbReference type="NCBI Taxonomy" id="2138164"/>
    <lineage>
        <taxon>Bacteria</taxon>
        <taxon>Pseudomonadati</taxon>
        <taxon>Pseudomonadota</taxon>
        <taxon>Gammaproteobacteria</taxon>
        <taxon>Candidatus Kentrum</taxon>
    </lineage>
</organism>
<feature type="region of interest" description="Disordered" evidence="1">
    <location>
        <begin position="115"/>
        <end position="153"/>
    </location>
</feature>
<proteinExistence type="predicted"/>
<dbReference type="AlphaFoldDB" id="A0A450X6F3"/>
<gene>
    <name evidence="2" type="ORF">BECKMB1821G_GA0114241_101022</name>
</gene>
<reference evidence="2" key="1">
    <citation type="submission" date="2019-02" db="EMBL/GenBank/DDBJ databases">
        <authorList>
            <person name="Gruber-Vodicka R. H."/>
            <person name="Seah K. B. B."/>
        </authorList>
    </citation>
    <scope>NUCLEOTIDE SEQUENCE</scope>
    <source>
        <strain evidence="2">BECK_BZ197</strain>
    </source>
</reference>
<accession>A0A450X6F3</accession>
<sequence length="153" mass="16910">MKDSWISRCARNDIFLLSRSKFLSSRSEARDLILSSSSTCTFHSKTYPLSIQARSANYYAIPPQHLTVQRECLDVIEKTLAALRIPVPQFEILDWCRPCPEGAVYTSPGLPRSGYSGKGMRKKPTPTGLCKGDREHNDATPLGCDRAAAAHPG</sequence>
<dbReference type="EMBL" id="CAADFO010000010">
    <property type="protein sequence ID" value="VFK24877.1"/>
    <property type="molecule type" value="Genomic_DNA"/>
</dbReference>
<name>A0A450X6F3_9GAMM</name>
<evidence type="ECO:0000256" key="1">
    <source>
        <dbReference type="SAM" id="MobiDB-lite"/>
    </source>
</evidence>